<dbReference type="Gene3D" id="3.40.50.10540">
    <property type="entry name" value="Crotonobetainyl-coa:carnitine coa-transferase, domain 1"/>
    <property type="match status" value="1"/>
</dbReference>
<dbReference type="SUPFAM" id="SSF89796">
    <property type="entry name" value="CoA-transferase family III (CaiB/BaiF)"/>
    <property type="match status" value="1"/>
</dbReference>
<evidence type="ECO:0000256" key="1">
    <source>
        <dbReference type="ARBA" id="ARBA00008383"/>
    </source>
</evidence>
<dbReference type="Pfam" id="PF02515">
    <property type="entry name" value="CoA_transf_3"/>
    <property type="match status" value="1"/>
</dbReference>
<sequence length="403" mass="44289">MALKGLKVVEFVGLAPGPFCGMLLADFGATVTRIDMVKYPEPAARGPCSYVDGSGLLLQSPRNPLDVLQGGKRSLALDLKKPKAIEVVRSLCRKSDVMIEPFRPGVMEKLGLGPSILLQDNPGLIYARLTGFGQSGSHAARAGHDINYVALSGVLSLLGKRGNKPSFPINLLADFAGGGMMCAFGILAALLERHRSGRGQIVDNAMVEGAAYIGSWLFRSRNLPIWGKPRGENMIDGGAHFYDTYETRDGRFLSVGAIENRFYRQLLEGLGLDPELSQFEDEEERKKLFQELFRSKTRDEWMAIFETKDACVFPVLELDEVQSYTHNRERQVFLDRNQTEDSAVVPTPAPKLSRTPASSGALAKSRDELEMTIEILGEIGIDRPEVVRLHEQGVVLLSSAPKL</sequence>
<organism evidence="3">
    <name type="scientific">Anopheles marajoara</name>
    <dbReference type="NCBI Taxonomy" id="58244"/>
    <lineage>
        <taxon>Eukaryota</taxon>
        <taxon>Metazoa</taxon>
        <taxon>Ecdysozoa</taxon>
        <taxon>Arthropoda</taxon>
        <taxon>Hexapoda</taxon>
        <taxon>Insecta</taxon>
        <taxon>Pterygota</taxon>
        <taxon>Neoptera</taxon>
        <taxon>Endopterygota</taxon>
        <taxon>Diptera</taxon>
        <taxon>Nematocera</taxon>
        <taxon>Culicoidea</taxon>
        <taxon>Culicidae</taxon>
        <taxon>Anophelinae</taxon>
        <taxon>Anopheles</taxon>
    </lineage>
</organism>
<dbReference type="EMBL" id="GGFJ01005995">
    <property type="protein sequence ID" value="MBW55136.1"/>
    <property type="molecule type" value="Transcribed_RNA"/>
</dbReference>
<dbReference type="PANTHER" id="PTHR48228:SF5">
    <property type="entry name" value="ALPHA-METHYLACYL-COA RACEMASE"/>
    <property type="match status" value="1"/>
</dbReference>
<reference evidence="3" key="1">
    <citation type="submission" date="2018-01" db="EMBL/GenBank/DDBJ databases">
        <title>An insight into the sialome of Amazonian anophelines.</title>
        <authorList>
            <person name="Ribeiro J.M."/>
            <person name="Scarpassa V."/>
            <person name="Calvo E."/>
        </authorList>
    </citation>
    <scope>NUCLEOTIDE SEQUENCE</scope>
    <source>
        <tissue evidence="3">Salivary glands</tissue>
    </source>
</reference>
<evidence type="ECO:0000256" key="2">
    <source>
        <dbReference type="SAM" id="MobiDB-lite"/>
    </source>
</evidence>
<comment type="similarity">
    <text evidence="1">Belongs to the CoA-transferase III family.</text>
</comment>
<evidence type="ECO:0000313" key="3">
    <source>
        <dbReference type="EMBL" id="MBW55136.1"/>
    </source>
</evidence>
<dbReference type="InterPro" id="IPR044855">
    <property type="entry name" value="CoA-Trfase_III_dom3_sf"/>
</dbReference>
<feature type="region of interest" description="Disordered" evidence="2">
    <location>
        <begin position="336"/>
        <end position="363"/>
    </location>
</feature>
<dbReference type="InterPro" id="IPR003673">
    <property type="entry name" value="CoA-Trfase_fam_III"/>
</dbReference>
<protein>
    <submittedName>
        <fullName evidence="3">Putative l-carnitine dehydratase/alpha-methylacyl-coa racemase</fullName>
    </submittedName>
</protein>
<dbReference type="InterPro" id="IPR050509">
    <property type="entry name" value="CoA-transferase_III"/>
</dbReference>
<proteinExistence type="inferred from homology"/>
<accession>A0A2M4BPX0</accession>
<dbReference type="GO" id="GO:0008111">
    <property type="term" value="F:alpha-methylacyl-CoA racemase activity"/>
    <property type="evidence" value="ECO:0007669"/>
    <property type="project" value="TreeGrafter"/>
</dbReference>
<dbReference type="InterPro" id="IPR023606">
    <property type="entry name" value="CoA-Trfase_III_dom_1_sf"/>
</dbReference>
<dbReference type="Gene3D" id="3.30.1540.10">
    <property type="entry name" value="formyl-coa transferase, domain 3"/>
    <property type="match status" value="1"/>
</dbReference>
<name>A0A2M4BPX0_9DIPT</name>
<dbReference type="AlphaFoldDB" id="A0A2M4BPX0"/>
<dbReference type="GO" id="GO:0005739">
    <property type="term" value="C:mitochondrion"/>
    <property type="evidence" value="ECO:0007669"/>
    <property type="project" value="TreeGrafter"/>
</dbReference>
<dbReference type="GO" id="GO:0008206">
    <property type="term" value="P:bile acid metabolic process"/>
    <property type="evidence" value="ECO:0007669"/>
    <property type="project" value="TreeGrafter"/>
</dbReference>
<dbReference type="PANTHER" id="PTHR48228">
    <property type="entry name" value="SUCCINYL-COA--D-CITRAMALATE COA-TRANSFERASE"/>
    <property type="match status" value="1"/>
</dbReference>